<dbReference type="AlphaFoldDB" id="A0A1B6NT97"/>
<dbReference type="EMBL" id="AYSL01001066">
    <property type="protein sequence ID" value="KTF06583.1"/>
    <property type="molecule type" value="Genomic_DNA"/>
</dbReference>
<keyword evidence="5 7" id="KW-1133">Transmembrane helix</keyword>
<keyword evidence="3" id="KW-0547">Nucleotide-binding</keyword>
<dbReference type="Gene3D" id="1.20.1560.10">
    <property type="entry name" value="ABC transporter type 1, transmembrane domain"/>
    <property type="match status" value="1"/>
</dbReference>
<keyword evidence="4 10" id="KW-0067">ATP-binding</keyword>
<dbReference type="PROSITE" id="PS00211">
    <property type="entry name" value="ABC_TRANSPORTER_1"/>
    <property type="match status" value="1"/>
</dbReference>
<reference evidence="10" key="1">
    <citation type="submission" date="2013-11" db="EMBL/GenBank/DDBJ databases">
        <title>Microbial diversity, functional groups and degradation webs in Northern and Southern Mediterranean and Red Sea marine crude oil polluted sites.</title>
        <authorList>
            <person name="Daffonchio D."/>
            <person name="Mapelli F."/>
            <person name="Ferrer M."/>
            <person name="Richter M."/>
            <person name="Cherif A."/>
            <person name="Malkawi H.I."/>
            <person name="Yakimov M.M."/>
            <person name="Abdel-Fattah Y.R."/>
            <person name="Blaghen M."/>
            <person name="Golyshin P.N."/>
            <person name="Kalogerakis N."/>
            <person name="Boon N."/>
            <person name="Magagnini M."/>
            <person name="Fava F."/>
        </authorList>
    </citation>
    <scope>NUCLEOTIDE SEQUENCE</scope>
</reference>
<feature type="domain" description="ABC transporter" evidence="8">
    <location>
        <begin position="413"/>
        <end position="656"/>
    </location>
</feature>
<dbReference type="InterPro" id="IPR039421">
    <property type="entry name" value="Type_1_exporter"/>
</dbReference>
<dbReference type="GO" id="GO:0015421">
    <property type="term" value="F:ABC-type oligopeptide transporter activity"/>
    <property type="evidence" value="ECO:0007669"/>
    <property type="project" value="TreeGrafter"/>
</dbReference>
<sequence>MPSFDKIPCYFINISNDSKPLCFDVLLPPMNALFRFFESRLPAFPETPMPLPRKGLLKFLWACTHGLRGWLFLFMILSAGVGVYEAMLFAWIGNLVDWLGAYTPQTLWAEKSDMLLLMFAVLILSPFWIALSSLVHFQVIQGVFPMQMRWRFHRRMLGQSMQFYQDEFSGRVSAKVMQTALAVRDTVMTITDMMMYVVVYFVTTGVILFNLDSLLLIPFAVWFVLFGLSMWYFIPRLKRTAIVQADARALMTGRITDAYANIMTVKLFSHSQRELGYAKYAMNQFLGTVHAQMRWVSYLEVVNHAISVTLIGSTAAIGVYLWQQGDVGVGAIAAATAMALRLNGLTHWIMWQTTSLFESIGTVQDGMRTLSAPQKIVDKPNSQTLTVTDGRIVFDHIDFGYEEDMSAADDEGARVDEAHTAGTALASNRVKLLDDFYLDIKPGEKIGLVGRSGAGKSTLVNLLLRFFDVDSGKIFIDGQAIDEVTQESLRQQIGMVTQDTSLLHRTIRENIAYGRPDATDAEIIEATKQAQAWDFIKDLSDDKGNTGLDTQVGERGVKLSGGQRQRIAISRVMLKNAPILLLDEATSALDSEIEFAITESLNDMMTGKTVIAIAHRLSTIAALDRLVVMDKGRIIEQGSHEALLARDGVYAKLWQRQSGGFLGEDN</sequence>
<dbReference type="InterPro" id="IPR036640">
    <property type="entry name" value="ABC1_TM_sf"/>
</dbReference>
<feature type="transmembrane region" description="Helical" evidence="7">
    <location>
        <begin position="215"/>
        <end position="234"/>
    </location>
</feature>
<feature type="transmembrane region" description="Helical" evidence="7">
    <location>
        <begin position="114"/>
        <end position="144"/>
    </location>
</feature>
<comment type="caution">
    <text evidence="10">The sequence shown here is derived from an EMBL/GenBank/DDBJ whole genome shotgun (WGS) entry which is preliminary data.</text>
</comment>
<dbReference type="InterPro" id="IPR003593">
    <property type="entry name" value="AAA+_ATPase"/>
</dbReference>
<dbReference type="InterPro" id="IPR017871">
    <property type="entry name" value="ABC_transporter-like_CS"/>
</dbReference>
<dbReference type="PROSITE" id="PS50929">
    <property type="entry name" value="ABC_TM1F"/>
    <property type="match status" value="1"/>
</dbReference>
<dbReference type="PANTHER" id="PTHR43394">
    <property type="entry name" value="ATP-DEPENDENT PERMEASE MDL1, MITOCHONDRIAL"/>
    <property type="match status" value="1"/>
</dbReference>
<dbReference type="FunFam" id="3.40.50.300:FF:000218">
    <property type="entry name" value="Multidrug ABC transporter ATP-binding protein"/>
    <property type="match status" value="1"/>
</dbReference>
<dbReference type="SMART" id="SM00382">
    <property type="entry name" value="AAA"/>
    <property type="match status" value="1"/>
</dbReference>
<dbReference type="Pfam" id="PF00664">
    <property type="entry name" value="ABC_membrane"/>
    <property type="match status" value="1"/>
</dbReference>
<evidence type="ECO:0000256" key="7">
    <source>
        <dbReference type="SAM" id="Phobius"/>
    </source>
</evidence>
<keyword evidence="2 7" id="KW-0812">Transmembrane</keyword>
<dbReference type="SUPFAM" id="SSF52540">
    <property type="entry name" value="P-loop containing nucleoside triphosphate hydrolases"/>
    <property type="match status" value="1"/>
</dbReference>
<feature type="transmembrane region" description="Helical" evidence="7">
    <location>
        <begin position="70"/>
        <end position="94"/>
    </location>
</feature>
<protein>
    <submittedName>
        <fullName evidence="10">ABC transporter, ATP-binding/permease protein</fullName>
    </submittedName>
</protein>
<gene>
    <name evidence="10" type="ORF">MGSAQ_001922</name>
</gene>
<dbReference type="InterPro" id="IPR027417">
    <property type="entry name" value="P-loop_NTPase"/>
</dbReference>
<evidence type="ECO:0000259" key="9">
    <source>
        <dbReference type="PROSITE" id="PS50929"/>
    </source>
</evidence>
<evidence type="ECO:0000313" key="10">
    <source>
        <dbReference type="EMBL" id="KTF06583.1"/>
    </source>
</evidence>
<dbReference type="SUPFAM" id="SSF90123">
    <property type="entry name" value="ABC transporter transmembrane region"/>
    <property type="match status" value="1"/>
</dbReference>
<dbReference type="Gene3D" id="3.40.50.300">
    <property type="entry name" value="P-loop containing nucleotide triphosphate hydrolases"/>
    <property type="match status" value="1"/>
</dbReference>
<organism evidence="10">
    <name type="scientific">marine sediment metagenome</name>
    <dbReference type="NCBI Taxonomy" id="412755"/>
    <lineage>
        <taxon>unclassified sequences</taxon>
        <taxon>metagenomes</taxon>
        <taxon>ecological metagenomes</taxon>
    </lineage>
</organism>
<comment type="subcellular location">
    <subcellularLocation>
        <location evidence="1">Membrane</location>
        <topology evidence="1">Multi-pass membrane protein</topology>
    </subcellularLocation>
</comment>
<evidence type="ECO:0000256" key="4">
    <source>
        <dbReference type="ARBA" id="ARBA00022840"/>
    </source>
</evidence>
<dbReference type="GO" id="GO:0016020">
    <property type="term" value="C:membrane"/>
    <property type="evidence" value="ECO:0007669"/>
    <property type="project" value="UniProtKB-SubCell"/>
</dbReference>
<proteinExistence type="predicted"/>
<dbReference type="InterPro" id="IPR003439">
    <property type="entry name" value="ABC_transporter-like_ATP-bd"/>
</dbReference>
<dbReference type="FunFam" id="1.20.1560.10:FF:000070">
    <property type="entry name" value="Multidrug ABC transporter ATP-binding protein"/>
    <property type="match status" value="1"/>
</dbReference>
<feature type="domain" description="ABC transmembrane type-1" evidence="9">
    <location>
        <begin position="72"/>
        <end position="358"/>
    </location>
</feature>
<evidence type="ECO:0000259" key="8">
    <source>
        <dbReference type="PROSITE" id="PS50893"/>
    </source>
</evidence>
<evidence type="ECO:0000256" key="3">
    <source>
        <dbReference type="ARBA" id="ARBA00022741"/>
    </source>
</evidence>
<dbReference type="InterPro" id="IPR011527">
    <property type="entry name" value="ABC1_TM_dom"/>
</dbReference>
<evidence type="ECO:0000256" key="5">
    <source>
        <dbReference type="ARBA" id="ARBA00022989"/>
    </source>
</evidence>
<dbReference type="PANTHER" id="PTHR43394:SF1">
    <property type="entry name" value="ATP-BINDING CASSETTE SUB-FAMILY B MEMBER 10, MITOCHONDRIAL"/>
    <property type="match status" value="1"/>
</dbReference>
<dbReference type="Pfam" id="PF00005">
    <property type="entry name" value="ABC_tran"/>
    <property type="match status" value="1"/>
</dbReference>
<keyword evidence="6 7" id="KW-0472">Membrane</keyword>
<feature type="transmembrane region" description="Helical" evidence="7">
    <location>
        <begin position="193"/>
        <end position="209"/>
    </location>
</feature>
<name>A0A1B6NT97_9ZZZZ</name>
<evidence type="ECO:0000256" key="1">
    <source>
        <dbReference type="ARBA" id="ARBA00004141"/>
    </source>
</evidence>
<evidence type="ECO:0000256" key="2">
    <source>
        <dbReference type="ARBA" id="ARBA00022692"/>
    </source>
</evidence>
<dbReference type="GO" id="GO:0016887">
    <property type="term" value="F:ATP hydrolysis activity"/>
    <property type="evidence" value="ECO:0007669"/>
    <property type="project" value="InterPro"/>
</dbReference>
<evidence type="ECO:0000256" key="6">
    <source>
        <dbReference type="ARBA" id="ARBA00023136"/>
    </source>
</evidence>
<feature type="transmembrane region" description="Helical" evidence="7">
    <location>
        <begin position="301"/>
        <end position="322"/>
    </location>
</feature>
<accession>A0A1B6NT97</accession>
<dbReference type="PROSITE" id="PS50893">
    <property type="entry name" value="ABC_TRANSPORTER_2"/>
    <property type="match status" value="1"/>
</dbReference>
<dbReference type="GO" id="GO:0005524">
    <property type="term" value="F:ATP binding"/>
    <property type="evidence" value="ECO:0007669"/>
    <property type="project" value="UniProtKB-KW"/>
</dbReference>